<accession>A0A9X1YRI6</accession>
<dbReference type="Proteomes" id="UP001139353">
    <property type="component" value="Unassembled WGS sequence"/>
</dbReference>
<evidence type="ECO:0000259" key="1">
    <source>
        <dbReference type="PROSITE" id="PS50164"/>
    </source>
</evidence>
<protein>
    <submittedName>
        <fullName evidence="2">GIY-YIG nuclease family protein</fullName>
    </submittedName>
</protein>
<reference evidence="2" key="1">
    <citation type="submission" date="2021-11" db="EMBL/GenBank/DDBJ databases">
        <title>BS-T2-15 a new species belonging to the Comamonadaceae family isolated from the soil of a French oak forest.</title>
        <authorList>
            <person name="Mieszkin S."/>
            <person name="Alain K."/>
        </authorList>
    </citation>
    <scope>NUCLEOTIDE SEQUENCE</scope>
    <source>
        <strain evidence="2">BS-T2-15</strain>
    </source>
</reference>
<evidence type="ECO:0000313" key="3">
    <source>
        <dbReference type="Proteomes" id="UP001139353"/>
    </source>
</evidence>
<dbReference type="PROSITE" id="PS50164">
    <property type="entry name" value="GIY_YIG"/>
    <property type="match status" value="1"/>
</dbReference>
<gene>
    <name evidence="2" type="ORF">LPC04_16640</name>
</gene>
<sequence>MAALTTNIVQVIEVPRALLAEFYAMDEAQRVGVYFLIGDNEASQTSSVYIGQTGELGKRLSQHNKTKEFWNRALVVISLTNSLTQTHALFLEWLSIKLANEVGRYSVENGNSGSEPFTPKPLEADCHDIFDTMRMLLATLGQPIFEPLAKPKDVAAQNNELFFCAYAGTDATGEYTEEGFVVLKGSKGRLEMTPSRVKAGSDKRRQALIEDGTLAIEGSFVVFQKAVLFKTPSGASDMVTGASTNGWTLWRTKGGKTLDELKRNVPQA</sequence>
<evidence type="ECO:0000313" key="2">
    <source>
        <dbReference type="EMBL" id="MCK9687336.1"/>
    </source>
</evidence>
<dbReference type="AlphaFoldDB" id="A0A9X1YRI6"/>
<keyword evidence="3" id="KW-1185">Reference proteome</keyword>
<feature type="domain" description="GIY-YIG" evidence="1">
    <location>
        <begin position="29"/>
        <end position="107"/>
    </location>
</feature>
<dbReference type="InterPro" id="IPR025579">
    <property type="entry name" value="DUF4357"/>
</dbReference>
<name>A0A9X1YRI6_9BURK</name>
<comment type="caution">
    <text evidence="2">The sequence shown here is derived from an EMBL/GenBank/DDBJ whole genome shotgun (WGS) entry which is preliminary data.</text>
</comment>
<dbReference type="RefSeq" id="WP_275683376.1">
    <property type="nucleotide sequence ID" value="NZ_JAJLJH010000004.1"/>
</dbReference>
<dbReference type="Pfam" id="PF14267">
    <property type="entry name" value="DUF4357"/>
    <property type="match status" value="1"/>
</dbReference>
<dbReference type="CDD" id="cd10447">
    <property type="entry name" value="GIY-YIG_unchar_2"/>
    <property type="match status" value="1"/>
</dbReference>
<dbReference type="InterPro" id="IPR000305">
    <property type="entry name" value="GIY-YIG_endonuc"/>
</dbReference>
<proteinExistence type="predicted"/>
<organism evidence="2 3">
    <name type="scientific">Scleromatobacter humisilvae</name>
    <dbReference type="NCBI Taxonomy" id="2897159"/>
    <lineage>
        <taxon>Bacteria</taxon>
        <taxon>Pseudomonadati</taxon>
        <taxon>Pseudomonadota</taxon>
        <taxon>Betaproteobacteria</taxon>
        <taxon>Burkholderiales</taxon>
        <taxon>Sphaerotilaceae</taxon>
        <taxon>Scleromatobacter</taxon>
    </lineage>
</organism>
<dbReference type="EMBL" id="JAJLJH010000004">
    <property type="protein sequence ID" value="MCK9687336.1"/>
    <property type="molecule type" value="Genomic_DNA"/>
</dbReference>